<keyword evidence="1" id="KW-0812">Transmembrane</keyword>
<feature type="transmembrane region" description="Helical" evidence="1">
    <location>
        <begin position="27"/>
        <end position="44"/>
    </location>
</feature>
<reference evidence="2" key="1">
    <citation type="submission" date="2021-09" db="EMBL/GenBank/DDBJ databases">
        <authorList>
            <consortium name="AG Swart"/>
            <person name="Singh M."/>
            <person name="Singh A."/>
            <person name="Seah K."/>
            <person name="Emmerich C."/>
        </authorList>
    </citation>
    <scope>NUCLEOTIDE SEQUENCE</scope>
    <source>
        <strain evidence="2">ATCC30299</strain>
    </source>
</reference>
<feature type="transmembrane region" description="Helical" evidence="1">
    <location>
        <begin position="111"/>
        <end position="127"/>
    </location>
</feature>
<name>A0AAU9IPQ4_9CILI</name>
<evidence type="ECO:0000256" key="1">
    <source>
        <dbReference type="SAM" id="Phobius"/>
    </source>
</evidence>
<proteinExistence type="predicted"/>
<keyword evidence="3" id="KW-1185">Reference proteome</keyword>
<gene>
    <name evidence="2" type="ORF">BSTOLATCC_MIC14471</name>
</gene>
<evidence type="ECO:0000313" key="2">
    <source>
        <dbReference type="EMBL" id="CAG9315721.1"/>
    </source>
</evidence>
<keyword evidence="1" id="KW-1133">Transmembrane helix</keyword>
<organism evidence="2 3">
    <name type="scientific">Blepharisma stoltei</name>
    <dbReference type="NCBI Taxonomy" id="1481888"/>
    <lineage>
        <taxon>Eukaryota</taxon>
        <taxon>Sar</taxon>
        <taxon>Alveolata</taxon>
        <taxon>Ciliophora</taxon>
        <taxon>Postciliodesmatophora</taxon>
        <taxon>Heterotrichea</taxon>
        <taxon>Heterotrichida</taxon>
        <taxon>Blepharismidae</taxon>
        <taxon>Blepharisma</taxon>
    </lineage>
</organism>
<sequence>MESIAVIGVSCLFPSLKFTIGTKRKIVFLFTILFAILLLSLYFFQRAPTYYDLLKVKRDISYYQAKDLSRKATEETREMWKIISDPLLRLDYELYGTDTEVASHIHLESSIMFYLSWIITINILSFNTKSGNVWTRLVIPLAIIGAFEFDLKLRKTVRFPLEILPLTLLEQVKLLQTLYAAYALFAILNSQVNDQAKDKEDEEKWKALKESNKELKQISEKINGESMEEIKEYLAAIVLPRNLEQNQQESPLMKIGKKIGMMILVYIIINKIG</sequence>
<dbReference type="Proteomes" id="UP001162131">
    <property type="component" value="Unassembled WGS sequence"/>
</dbReference>
<evidence type="ECO:0000313" key="3">
    <source>
        <dbReference type="Proteomes" id="UP001162131"/>
    </source>
</evidence>
<protein>
    <submittedName>
        <fullName evidence="2">Uncharacterized protein</fullName>
    </submittedName>
</protein>
<comment type="caution">
    <text evidence="2">The sequence shown here is derived from an EMBL/GenBank/DDBJ whole genome shotgun (WGS) entry which is preliminary data.</text>
</comment>
<dbReference type="AlphaFoldDB" id="A0AAU9IPQ4"/>
<accession>A0AAU9IPQ4</accession>
<keyword evidence="1" id="KW-0472">Membrane</keyword>
<dbReference type="EMBL" id="CAJZBQ010000014">
    <property type="protein sequence ID" value="CAG9315721.1"/>
    <property type="molecule type" value="Genomic_DNA"/>
</dbReference>